<dbReference type="AlphaFoldDB" id="A0A502G281"/>
<accession>A0A502G281</accession>
<protein>
    <submittedName>
        <fullName evidence="2">Uncharacterized protein</fullName>
    </submittedName>
</protein>
<dbReference type="EMBL" id="RCZP01000011">
    <property type="protein sequence ID" value="TPG55988.1"/>
    <property type="molecule type" value="Genomic_DNA"/>
</dbReference>
<gene>
    <name evidence="2" type="ORF">EAH89_13035</name>
</gene>
<keyword evidence="1" id="KW-1133">Transmembrane helix</keyword>
<evidence type="ECO:0000313" key="2">
    <source>
        <dbReference type="EMBL" id="TPG55988.1"/>
    </source>
</evidence>
<dbReference type="OrthoDB" id="6080430at2"/>
<organism evidence="2 3">
    <name type="scientific">Muricoccus nepalensis</name>
    <dbReference type="NCBI Taxonomy" id="1854500"/>
    <lineage>
        <taxon>Bacteria</taxon>
        <taxon>Pseudomonadati</taxon>
        <taxon>Pseudomonadota</taxon>
        <taxon>Alphaproteobacteria</taxon>
        <taxon>Acetobacterales</taxon>
        <taxon>Roseomonadaceae</taxon>
        <taxon>Muricoccus</taxon>
    </lineage>
</organism>
<name>A0A502G281_9PROT</name>
<evidence type="ECO:0000256" key="1">
    <source>
        <dbReference type="SAM" id="Phobius"/>
    </source>
</evidence>
<sequence length="69" mass="7483">MVRSVGVLLVGTVGFAASLRRLGGPAQAVEQSGWLYQQFGSQRVMYGMLALTGLMVLVGAVLTWNVWRK</sequence>
<reference evidence="2 3" key="1">
    <citation type="journal article" date="2019" name="Environ. Microbiol.">
        <title>Species interactions and distinct microbial communities in high Arctic permafrost affected cryosols are associated with the CH4 and CO2 gas fluxes.</title>
        <authorList>
            <person name="Altshuler I."/>
            <person name="Hamel J."/>
            <person name="Turney S."/>
            <person name="Magnuson E."/>
            <person name="Levesque R."/>
            <person name="Greer C."/>
            <person name="Whyte L.G."/>
        </authorList>
    </citation>
    <scope>NUCLEOTIDE SEQUENCE [LARGE SCALE GENOMIC DNA]</scope>
    <source>
        <strain evidence="2 3">S9.3B</strain>
    </source>
</reference>
<keyword evidence="1" id="KW-0472">Membrane</keyword>
<feature type="transmembrane region" description="Helical" evidence="1">
    <location>
        <begin position="44"/>
        <end position="67"/>
    </location>
</feature>
<evidence type="ECO:0000313" key="3">
    <source>
        <dbReference type="Proteomes" id="UP000317078"/>
    </source>
</evidence>
<keyword evidence="1" id="KW-0812">Transmembrane</keyword>
<proteinExistence type="predicted"/>
<keyword evidence="3" id="KW-1185">Reference proteome</keyword>
<comment type="caution">
    <text evidence="2">The sequence shown here is derived from an EMBL/GenBank/DDBJ whole genome shotgun (WGS) entry which is preliminary data.</text>
</comment>
<dbReference type="Proteomes" id="UP000317078">
    <property type="component" value="Unassembled WGS sequence"/>
</dbReference>